<keyword evidence="4" id="KW-1185">Reference proteome</keyword>
<dbReference type="PANTHER" id="PTHR31735">
    <property type="entry name" value="VACUOLAR MEMBRANE PROTEIN YPL162C"/>
    <property type="match status" value="1"/>
</dbReference>
<keyword evidence="2" id="KW-0472">Membrane</keyword>
<feature type="transmembrane region" description="Helical" evidence="2">
    <location>
        <begin position="141"/>
        <end position="168"/>
    </location>
</feature>
<feature type="compositionally biased region" description="Polar residues" evidence="1">
    <location>
        <begin position="291"/>
        <end position="304"/>
    </location>
</feature>
<evidence type="ECO:0000256" key="1">
    <source>
        <dbReference type="SAM" id="MobiDB-lite"/>
    </source>
</evidence>
<keyword evidence="2" id="KW-1133">Transmembrane helix</keyword>
<dbReference type="InterPro" id="IPR022127">
    <property type="entry name" value="STIMATE/YPL162C"/>
</dbReference>
<comment type="caution">
    <text evidence="3">The sequence shown here is derived from an EMBL/GenBank/DDBJ whole genome shotgun (WGS) entry which is preliminary data.</text>
</comment>
<evidence type="ECO:0000313" key="4">
    <source>
        <dbReference type="Proteomes" id="UP001162031"/>
    </source>
</evidence>
<accession>A0AAV0TC77</accession>
<dbReference type="AlphaFoldDB" id="A0AAV0TC77"/>
<name>A0AAV0TC77_HYABA</name>
<dbReference type="Proteomes" id="UP001162031">
    <property type="component" value="Unassembled WGS sequence"/>
</dbReference>
<feature type="transmembrane region" description="Helical" evidence="2">
    <location>
        <begin position="93"/>
        <end position="120"/>
    </location>
</feature>
<gene>
    <name evidence="3" type="ORF">HBR001_LOCUS1750</name>
</gene>
<dbReference type="PANTHER" id="PTHR31735:SF1">
    <property type="entry name" value="VACUOLAR MEMBRANE PROTEIN YPL162C"/>
    <property type="match status" value="1"/>
</dbReference>
<feature type="transmembrane region" description="Helical" evidence="2">
    <location>
        <begin position="188"/>
        <end position="208"/>
    </location>
</feature>
<protein>
    <recommendedName>
        <fullName evidence="5">THH1/TOM1/TOM3 domain-containing protein</fullName>
    </recommendedName>
</protein>
<dbReference type="GO" id="GO:0016020">
    <property type="term" value="C:membrane"/>
    <property type="evidence" value="ECO:0007669"/>
    <property type="project" value="TreeGrafter"/>
</dbReference>
<organism evidence="3 4">
    <name type="scientific">Hyaloperonospora brassicae</name>
    <name type="common">Brassica downy mildew</name>
    <name type="synonym">Peronospora brassicae</name>
    <dbReference type="NCBI Taxonomy" id="162125"/>
    <lineage>
        <taxon>Eukaryota</taxon>
        <taxon>Sar</taxon>
        <taxon>Stramenopiles</taxon>
        <taxon>Oomycota</taxon>
        <taxon>Peronosporomycetes</taxon>
        <taxon>Peronosporales</taxon>
        <taxon>Peronosporaceae</taxon>
        <taxon>Hyaloperonospora</taxon>
    </lineage>
</organism>
<feature type="transmembrane region" description="Helical" evidence="2">
    <location>
        <begin position="54"/>
        <end position="73"/>
    </location>
</feature>
<feature type="region of interest" description="Disordered" evidence="1">
    <location>
        <begin position="267"/>
        <end position="304"/>
    </location>
</feature>
<evidence type="ECO:0008006" key="5">
    <source>
        <dbReference type="Google" id="ProtNLM"/>
    </source>
</evidence>
<evidence type="ECO:0000256" key="2">
    <source>
        <dbReference type="SAM" id="Phobius"/>
    </source>
</evidence>
<sequence>MAINGDECKLLDGEFAALLQVLLGLIAFSVLVFKRLREVPRRPLIVWSFDASKQMIGATFAHVANLGIALVLYSHQQPVEKADSKTVDQCALYFVNFTLDTTFGVVLNYVLLSALALFALRMGWVALQTTGDYGTPVQVRTWLLQVLSWIVVISTCKLMIAAVILVFQQPLGAFAVLLFKPLEQHPDVELVLVMIACPCLMNALQFWVQDSFLKKDVRDESFVVAQAVQSPHPHVDGESGKVPALKTPAAEKCSEPGKEEATLAVVAREEKQEAEPEVNESASPVVPMQTMPCTSATSSPPSIE</sequence>
<keyword evidence="2" id="KW-0812">Transmembrane</keyword>
<dbReference type="Pfam" id="PF12400">
    <property type="entry name" value="STIMATE"/>
    <property type="match status" value="1"/>
</dbReference>
<dbReference type="EMBL" id="CANTFL010000174">
    <property type="protein sequence ID" value="CAI5717076.1"/>
    <property type="molecule type" value="Genomic_DNA"/>
</dbReference>
<evidence type="ECO:0000313" key="3">
    <source>
        <dbReference type="EMBL" id="CAI5717076.1"/>
    </source>
</evidence>
<feature type="transmembrane region" description="Helical" evidence="2">
    <location>
        <begin position="15"/>
        <end position="33"/>
    </location>
</feature>
<reference evidence="3" key="1">
    <citation type="submission" date="2022-12" db="EMBL/GenBank/DDBJ databases">
        <authorList>
            <person name="Webb A."/>
        </authorList>
    </citation>
    <scope>NUCLEOTIDE SEQUENCE</scope>
    <source>
        <strain evidence="3">Hp1</strain>
    </source>
</reference>
<proteinExistence type="predicted"/>